<reference evidence="2" key="1">
    <citation type="submission" date="2009-01" db="EMBL/GenBank/DDBJ databases">
        <title>Complete sequence of Anaeromyxobacter dehalogenans 2CP-1.</title>
        <authorList>
            <consortium name="US DOE Joint Genome Institute"/>
            <person name="Lucas S."/>
            <person name="Copeland A."/>
            <person name="Lapidus A."/>
            <person name="Glavina del Rio T."/>
            <person name="Dalin E."/>
            <person name="Tice H."/>
            <person name="Bruce D."/>
            <person name="Goodwin L."/>
            <person name="Pitluck S."/>
            <person name="Saunders E."/>
            <person name="Brettin T."/>
            <person name="Detter J.C."/>
            <person name="Han C."/>
            <person name="Larimer F."/>
            <person name="Land M."/>
            <person name="Hauser L."/>
            <person name="Kyrpides N."/>
            <person name="Ovchinnikova G."/>
            <person name="Beliaev A.S."/>
            <person name="Richardson P."/>
        </authorList>
    </citation>
    <scope>NUCLEOTIDE SEQUENCE</scope>
    <source>
        <strain evidence="2">2CP-1</strain>
    </source>
</reference>
<keyword evidence="3" id="KW-1185">Reference proteome</keyword>
<dbReference type="AlphaFoldDB" id="B8J7H5"/>
<protein>
    <submittedName>
        <fullName evidence="2">Diacylglycerol kinase catalytic region</fullName>
    </submittedName>
</protein>
<dbReference type="Proteomes" id="UP000007089">
    <property type="component" value="Chromosome"/>
</dbReference>
<dbReference type="Gene3D" id="2.60.200.40">
    <property type="match status" value="1"/>
</dbReference>
<dbReference type="SUPFAM" id="SSF111331">
    <property type="entry name" value="NAD kinase/diacylglycerol kinase-like"/>
    <property type="match status" value="1"/>
</dbReference>
<dbReference type="KEGG" id="acp:A2cp1_3831"/>
<keyword evidence="2" id="KW-0418">Kinase</keyword>
<dbReference type="PROSITE" id="PS50146">
    <property type="entry name" value="DAGK"/>
    <property type="match status" value="1"/>
</dbReference>
<dbReference type="InterPro" id="IPR001206">
    <property type="entry name" value="Diacylglycerol_kinase_cat_dom"/>
</dbReference>
<dbReference type="InterPro" id="IPR016064">
    <property type="entry name" value="NAD/diacylglycerol_kinase_sf"/>
</dbReference>
<organism evidence="2 3">
    <name type="scientific">Anaeromyxobacter dehalogenans (strain ATCC BAA-258 / DSM 21875 / 2CP-1)</name>
    <dbReference type="NCBI Taxonomy" id="455488"/>
    <lineage>
        <taxon>Bacteria</taxon>
        <taxon>Pseudomonadati</taxon>
        <taxon>Myxococcota</taxon>
        <taxon>Myxococcia</taxon>
        <taxon>Myxococcales</taxon>
        <taxon>Cystobacterineae</taxon>
        <taxon>Anaeromyxobacteraceae</taxon>
        <taxon>Anaeromyxobacter</taxon>
    </lineage>
</organism>
<dbReference type="InterPro" id="IPR017438">
    <property type="entry name" value="ATP-NAD_kinase_N"/>
</dbReference>
<dbReference type="GO" id="GO:0016301">
    <property type="term" value="F:kinase activity"/>
    <property type="evidence" value="ECO:0007669"/>
    <property type="project" value="UniProtKB-KW"/>
</dbReference>
<evidence type="ECO:0000313" key="3">
    <source>
        <dbReference type="Proteomes" id="UP000007089"/>
    </source>
</evidence>
<gene>
    <name evidence="2" type="ordered locus">A2cp1_3831</name>
</gene>
<evidence type="ECO:0000259" key="1">
    <source>
        <dbReference type="PROSITE" id="PS50146"/>
    </source>
</evidence>
<dbReference type="EMBL" id="CP001359">
    <property type="protein sequence ID" value="ACL67155.1"/>
    <property type="molecule type" value="Genomic_DNA"/>
</dbReference>
<dbReference type="Pfam" id="PF00781">
    <property type="entry name" value="DAGK_cat"/>
    <property type="match status" value="1"/>
</dbReference>
<name>B8J7H5_ANAD2</name>
<feature type="domain" description="DAGKc" evidence="1">
    <location>
        <begin position="1"/>
        <end position="139"/>
    </location>
</feature>
<proteinExistence type="predicted"/>
<dbReference type="HOGENOM" id="CLU_896371_0_0_7"/>
<accession>B8J7H5</accession>
<sequence length="313" mass="33424">MGGIGIVNNPRSRRNRRDPRLGERLRARLGDAGEVIDAATPDELDRAVERFRARGVDVLGIGGGDGTAHVVLSAFADAYGDAPLPQILLLRAGAMNTVAHGNAIRGSPEAILRAVLARRQQGIPLATVERDLLRVEADGIATRHGFIFGTGAVVAFLEAYYATGRPSPLTAGLLLARSVGSALVRGPFAASLTRRDPLRVWSDGEEWSDARYLALVAGSTPDIGFGFRAFHRCSEQPGSFHAVGVTASPLQIALALPRIRAGRPWKRRHAQDEVARELRVEGDGLRFTVDGDLYGPARAVRISTGPGVELVVP</sequence>
<dbReference type="Gene3D" id="3.40.50.10330">
    <property type="entry name" value="Probable inorganic polyphosphate/atp-NAD kinase, domain 1"/>
    <property type="match status" value="1"/>
</dbReference>
<evidence type="ECO:0000313" key="2">
    <source>
        <dbReference type="EMBL" id="ACL67155.1"/>
    </source>
</evidence>
<keyword evidence="2" id="KW-0808">Transferase</keyword>